<dbReference type="EMBL" id="JPKZ01000517">
    <property type="protein sequence ID" value="KHN86819.1"/>
    <property type="molecule type" value="Genomic_DNA"/>
</dbReference>
<comment type="caution">
    <text evidence="2">The sequence shown here is derived from an EMBL/GenBank/DDBJ whole genome shotgun (WGS) entry which is preliminary data.</text>
</comment>
<feature type="signal peptide" evidence="1">
    <location>
        <begin position="1"/>
        <end position="21"/>
    </location>
</feature>
<dbReference type="AlphaFoldDB" id="A0A0B2VZI1"/>
<sequence length="118" mass="14514">MQRSRILFIPYLLFKTLLDLGLDGCRMLRDGLKSFFKDLEYRGQVHERLYTKRYITFYMTYFMDANLLRRTNSLRNKLNKKQMLSVLKMQRDAEIEIRNKNKHWWDVIGHPINAYFYH</sequence>
<evidence type="ECO:0000313" key="2">
    <source>
        <dbReference type="EMBL" id="KHN86819.1"/>
    </source>
</evidence>
<accession>A0A0B2VZI1</accession>
<organism evidence="2 3">
    <name type="scientific">Toxocara canis</name>
    <name type="common">Canine roundworm</name>
    <dbReference type="NCBI Taxonomy" id="6265"/>
    <lineage>
        <taxon>Eukaryota</taxon>
        <taxon>Metazoa</taxon>
        <taxon>Ecdysozoa</taxon>
        <taxon>Nematoda</taxon>
        <taxon>Chromadorea</taxon>
        <taxon>Rhabditida</taxon>
        <taxon>Spirurina</taxon>
        <taxon>Ascaridomorpha</taxon>
        <taxon>Ascaridoidea</taxon>
        <taxon>Toxocaridae</taxon>
        <taxon>Toxocara</taxon>
    </lineage>
</organism>
<reference evidence="2 3" key="1">
    <citation type="submission" date="2014-11" db="EMBL/GenBank/DDBJ databases">
        <title>Genetic blueprint of the zoonotic pathogen Toxocara canis.</title>
        <authorList>
            <person name="Zhu X.-Q."/>
            <person name="Korhonen P.K."/>
            <person name="Cai H."/>
            <person name="Young N.D."/>
            <person name="Nejsum P."/>
            <person name="von Samson-Himmelstjerna G."/>
            <person name="Boag P.R."/>
            <person name="Tan P."/>
            <person name="Li Q."/>
            <person name="Min J."/>
            <person name="Yang Y."/>
            <person name="Wang X."/>
            <person name="Fang X."/>
            <person name="Hall R.S."/>
            <person name="Hofmann A."/>
            <person name="Sternberg P.W."/>
            <person name="Jex A.R."/>
            <person name="Gasser R.B."/>
        </authorList>
    </citation>
    <scope>NUCLEOTIDE SEQUENCE [LARGE SCALE GENOMIC DNA]</scope>
    <source>
        <strain evidence="2">PN_DK_2014</strain>
    </source>
</reference>
<feature type="chain" id="PRO_5002078746" evidence="1">
    <location>
        <begin position="22"/>
        <end position="118"/>
    </location>
</feature>
<protein>
    <submittedName>
        <fullName evidence="2">Uncharacterized protein</fullName>
    </submittedName>
</protein>
<dbReference type="Proteomes" id="UP000031036">
    <property type="component" value="Unassembled WGS sequence"/>
</dbReference>
<name>A0A0B2VZI1_TOXCA</name>
<feature type="non-terminal residue" evidence="2">
    <location>
        <position position="118"/>
    </location>
</feature>
<gene>
    <name evidence="2" type="ORF">Tcan_00948</name>
</gene>
<evidence type="ECO:0000313" key="3">
    <source>
        <dbReference type="Proteomes" id="UP000031036"/>
    </source>
</evidence>
<proteinExistence type="predicted"/>
<keyword evidence="3" id="KW-1185">Reference proteome</keyword>
<evidence type="ECO:0000256" key="1">
    <source>
        <dbReference type="SAM" id="SignalP"/>
    </source>
</evidence>
<keyword evidence="1" id="KW-0732">Signal</keyword>